<feature type="region of interest" description="Disordered" evidence="2">
    <location>
        <begin position="434"/>
        <end position="485"/>
    </location>
</feature>
<organism evidence="4 5">
    <name type="scientific">Synaphobranchus kaupii</name>
    <name type="common">Kaup's arrowtooth eel</name>
    <dbReference type="NCBI Taxonomy" id="118154"/>
    <lineage>
        <taxon>Eukaryota</taxon>
        <taxon>Metazoa</taxon>
        <taxon>Chordata</taxon>
        <taxon>Craniata</taxon>
        <taxon>Vertebrata</taxon>
        <taxon>Euteleostomi</taxon>
        <taxon>Actinopterygii</taxon>
        <taxon>Neopterygii</taxon>
        <taxon>Teleostei</taxon>
        <taxon>Anguilliformes</taxon>
        <taxon>Synaphobranchidae</taxon>
        <taxon>Synaphobranchus</taxon>
    </lineage>
</organism>
<dbReference type="Pfam" id="PF13966">
    <property type="entry name" value="zf-RVT"/>
    <property type="match status" value="1"/>
</dbReference>
<dbReference type="InterPro" id="IPR057811">
    <property type="entry name" value="RBD_ZCCHC3_2nd"/>
</dbReference>
<sequence>MRHLRRWDNTVPKAETMPRHYWHARMWSRRHAECMDPVLAVAHRRLYGVLRTKLGPVGPVGVARGIWARLQPKGLGNRLKDLTWLIVLNRLPVRDVLYRHGISLNQFCLRNMCFGVETVEHTFWSCAFAQDVWAEAGTYFVPLQGLTAKGVLLGEGWGKMGYRDWERVLLVLSLFKKGLWDARSASIRAKVDVGAKGIVGWVRAELGWRFRVEEEKWGEEAGEEKAGEEPLSFFSLSSLERKGLKVVTIHIYNPYVGDETLRSFLSRYGEVQPGGRHLKDGYGIWTGKRPFRVLLKEDPQGFDGLLNPPAFFSLGADRGFLFYSGQPMFCRLCRVFGHMAGDCKEEARCRNCKEVGHATAACPTPKKCHACGSVGHLFRECPKRSKTYADAAAGRRGPAVQGPVSGLAEEGKGPESVEADTEAVLVQEACVPGAAGRSASRTDYMEGKGKEPPKGSQASKRHGSKAKAEENSSEGDERIRCCQRG</sequence>
<evidence type="ECO:0000256" key="1">
    <source>
        <dbReference type="PROSITE-ProRule" id="PRU00047"/>
    </source>
</evidence>
<name>A0A9Q1IB94_SYNKA</name>
<accession>A0A9Q1IB94</accession>
<dbReference type="OrthoDB" id="8952792at2759"/>
<keyword evidence="1" id="KW-0479">Metal-binding</keyword>
<dbReference type="InterPro" id="IPR026960">
    <property type="entry name" value="RVT-Znf"/>
</dbReference>
<dbReference type="GO" id="GO:0003676">
    <property type="term" value="F:nucleic acid binding"/>
    <property type="evidence" value="ECO:0007669"/>
    <property type="project" value="InterPro"/>
</dbReference>
<proteinExistence type="predicted"/>
<reference evidence="4" key="1">
    <citation type="journal article" date="2023" name="Science">
        <title>Genome structures resolve the early diversification of teleost fishes.</title>
        <authorList>
            <person name="Parey E."/>
            <person name="Louis A."/>
            <person name="Montfort J."/>
            <person name="Bouchez O."/>
            <person name="Roques C."/>
            <person name="Iampietro C."/>
            <person name="Lluch J."/>
            <person name="Castinel A."/>
            <person name="Donnadieu C."/>
            <person name="Desvignes T."/>
            <person name="Floi Bucao C."/>
            <person name="Jouanno E."/>
            <person name="Wen M."/>
            <person name="Mejri S."/>
            <person name="Dirks R."/>
            <person name="Jansen H."/>
            <person name="Henkel C."/>
            <person name="Chen W.J."/>
            <person name="Zahm M."/>
            <person name="Cabau C."/>
            <person name="Klopp C."/>
            <person name="Thompson A.W."/>
            <person name="Robinson-Rechavi M."/>
            <person name="Braasch I."/>
            <person name="Lecointre G."/>
            <person name="Bobe J."/>
            <person name="Postlethwait J.H."/>
            <person name="Berthelot C."/>
            <person name="Roest Crollius H."/>
            <person name="Guiguen Y."/>
        </authorList>
    </citation>
    <scope>NUCLEOTIDE SEQUENCE</scope>
    <source>
        <strain evidence="4">WJC10195</strain>
    </source>
</reference>
<dbReference type="GO" id="GO:0008270">
    <property type="term" value="F:zinc ion binding"/>
    <property type="evidence" value="ECO:0007669"/>
    <property type="project" value="UniProtKB-KW"/>
</dbReference>
<protein>
    <recommendedName>
        <fullName evidence="3">CCHC-type domain-containing protein</fullName>
    </recommendedName>
</protein>
<comment type="caution">
    <text evidence="4">The sequence shown here is derived from an EMBL/GenBank/DDBJ whole genome shotgun (WGS) entry which is preliminary data.</text>
</comment>
<dbReference type="Pfam" id="PF00098">
    <property type="entry name" value="zf-CCHC"/>
    <property type="match status" value="1"/>
</dbReference>
<dbReference type="Gene3D" id="4.10.60.10">
    <property type="entry name" value="Zinc finger, CCHC-type"/>
    <property type="match status" value="1"/>
</dbReference>
<dbReference type="EMBL" id="JAINUF010000020">
    <property type="protein sequence ID" value="KAJ8335383.1"/>
    <property type="molecule type" value="Genomic_DNA"/>
</dbReference>
<dbReference type="Pfam" id="PF23058">
    <property type="entry name" value="RBD_ZCCHC3_2nd"/>
    <property type="match status" value="1"/>
</dbReference>
<dbReference type="PROSITE" id="PS50158">
    <property type="entry name" value="ZF_CCHC"/>
    <property type="match status" value="1"/>
</dbReference>
<keyword evidence="1" id="KW-0863">Zinc-finger</keyword>
<feature type="domain" description="CCHC-type" evidence="3">
    <location>
        <begin position="367"/>
        <end position="383"/>
    </location>
</feature>
<evidence type="ECO:0000259" key="3">
    <source>
        <dbReference type="PROSITE" id="PS50158"/>
    </source>
</evidence>
<dbReference type="PANTHER" id="PTHR46486:SF1">
    <property type="entry name" value="CCHC-TYPE DOMAIN-CONTAINING PROTEIN"/>
    <property type="match status" value="1"/>
</dbReference>
<evidence type="ECO:0000313" key="5">
    <source>
        <dbReference type="Proteomes" id="UP001152622"/>
    </source>
</evidence>
<gene>
    <name evidence="4" type="ORF">SKAU_G00387250</name>
</gene>
<feature type="region of interest" description="Disordered" evidence="2">
    <location>
        <begin position="389"/>
        <end position="418"/>
    </location>
</feature>
<dbReference type="InterPro" id="IPR001878">
    <property type="entry name" value="Znf_CCHC"/>
</dbReference>
<dbReference type="Proteomes" id="UP001152622">
    <property type="component" value="Chromosome 20"/>
</dbReference>
<keyword evidence="5" id="KW-1185">Reference proteome</keyword>
<dbReference type="SUPFAM" id="SSF57756">
    <property type="entry name" value="Retrovirus zinc finger-like domains"/>
    <property type="match status" value="1"/>
</dbReference>
<feature type="compositionally biased region" description="Basic and acidic residues" evidence="2">
    <location>
        <begin position="443"/>
        <end position="453"/>
    </location>
</feature>
<evidence type="ECO:0000313" key="4">
    <source>
        <dbReference type="EMBL" id="KAJ8335383.1"/>
    </source>
</evidence>
<dbReference type="InterPro" id="IPR036875">
    <property type="entry name" value="Znf_CCHC_sf"/>
</dbReference>
<dbReference type="AlphaFoldDB" id="A0A9Q1IB94"/>
<feature type="compositionally biased region" description="Basic and acidic residues" evidence="2">
    <location>
        <begin position="466"/>
        <end position="485"/>
    </location>
</feature>
<dbReference type="PANTHER" id="PTHR46486">
    <property type="entry name" value="CCHC-TYPE DOMAIN-CONTAINING PROTEIN"/>
    <property type="match status" value="1"/>
</dbReference>
<keyword evidence="1" id="KW-0862">Zinc</keyword>
<dbReference type="SMART" id="SM00343">
    <property type="entry name" value="ZnF_C2HC"/>
    <property type="match status" value="3"/>
</dbReference>
<evidence type="ECO:0000256" key="2">
    <source>
        <dbReference type="SAM" id="MobiDB-lite"/>
    </source>
</evidence>